<keyword evidence="6" id="KW-0862">Zinc</keyword>
<dbReference type="InterPro" id="IPR008754">
    <property type="entry name" value="Peptidase_M43"/>
</dbReference>
<evidence type="ECO:0000256" key="8">
    <source>
        <dbReference type="ARBA" id="ARBA00023157"/>
    </source>
</evidence>
<dbReference type="AlphaFoldDB" id="A0A238FNK6"/>
<dbReference type="PANTHER" id="PTHR47466">
    <property type="match status" value="1"/>
</dbReference>
<gene>
    <name evidence="10" type="ORF">BQ2448_7896</name>
</gene>
<dbReference type="PANTHER" id="PTHR47466:SF1">
    <property type="entry name" value="METALLOPROTEASE MEP1 (AFU_ORTHOLOGUE AFUA_1G07730)-RELATED"/>
    <property type="match status" value="1"/>
</dbReference>
<dbReference type="STRING" id="269621.A0A238FNK6"/>
<accession>A0A238FNK6</accession>
<evidence type="ECO:0000256" key="7">
    <source>
        <dbReference type="ARBA" id="ARBA00023049"/>
    </source>
</evidence>
<keyword evidence="7" id="KW-0482">Metalloprotease</keyword>
<dbReference type="SUPFAM" id="SSF55486">
    <property type="entry name" value="Metalloproteases ('zincins'), catalytic domain"/>
    <property type="match status" value="1"/>
</dbReference>
<evidence type="ECO:0000256" key="4">
    <source>
        <dbReference type="ARBA" id="ARBA00022729"/>
    </source>
</evidence>
<proteinExistence type="inferred from homology"/>
<dbReference type="Pfam" id="PF05572">
    <property type="entry name" value="Peptidase_M43"/>
    <property type="match status" value="1"/>
</dbReference>
<dbReference type="GO" id="GO:0006508">
    <property type="term" value="P:proteolysis"/>
    <property type="evidence" value="ECO:0007669"/>
    <property type="project" value="UniProtKB-KW"/>
</dbReference>
<dbReference type="InterPro" id="IPR024079">
    <property type="entry name" value="MetalloPept_cat_dom_sf"/>
</dbReference>
<sequence length="233" mass="26084">MVYVNVYFHVIRENMTTEGGNVDQNTVNKQIAVFNEYFNQKNPMNFTFILQETTYTTNAAWFRRGGQAGLGEDVAMSKKLRRGGCSDLNVYTVFSPQRGHAMGISSMPSTCKEAISDDGITLDHLVLPGSPYFGGMTGLVAAHELEHWLGLFHTFDGGCSYPNDHIHDTNFEKEPSFGPCEPRSSCVNGTFDAVDNISPELRRRNLQHKFTLGQAVFAHKNWQAFRKSNYSGP</sequence>
<organism evidence="10 11">
    <name type="scientific">Microbotryum intermedium</name>
    <dbReference type="NCBI Taxonomy" id="269621"/>
    <lineage>
        <taxon>Eukaryota</taxon>
        <taxon>Fungi</taxon>
        <taxon>Dikarya</taxon>
        <taxon>Basidiomycota</taxon>
        <taxon>Pucciniomycotina</taxon>
        <taxon>Microbotryomycetes</taxon>
        <taxon>Microbotryales</taxon>
        <taxon>Microbotryaceae</taxon>
        <taxon>Microbotryum</taxon>
    </lineage>
</organism>
<keyword evidence="5" id="KW-0378">Hydrolase</keyword>
<keyword evidence="3" id="KW-0479">Metal-binding</keyword>
<name>A0A238FNK6_9BASI</name>
<evidence type="ECO:0000256" key="3">
    <source>
        <dbReference type="ARBA" id="ARBA00022723"/>
    </source>
</evidence>
<dbReference type="EMBL" id="FMSP01000024">
    <property type="protein sequence ID" value="SCV74867.1"/>
    <property type="molecule type" value="Genomic_DNA"/>
</dbReference>
<keyword evidence="2" id="KW-0645">Protease</keyword>
<dbReference type="OrthoDB" id="536211at2759"/>
<feature type="domain" description="Peptidase M43 pregnancy-associated plasma-A" evidence="9">
    <location>
        <begin position="139"/>
        <end position="214"/>
    </location>
</feature>
<dbReference type="Gene3D" id="3.40.390.10">
    <property type="entry name" value="Collagenase (Catalytic Domain)"/>
    <property type="match status" value="1"/>
</dbReference>
<evidence type="ECO:0000256" key="2">
    <source>
        <dbReference type="ARBA" id="ARBA00022670"/>
    </source>
</evidence>
<keyword evidence="4" id="KW-0732">Signal</keyword>
<evidence type="ECO:0000259" key="9">
    <source>
        <dbReference type="Pfam" id="PF05572"/>
    </source>
</evidence>
<dbReference type="Proteomes" id="UP000198372">
    <property type="component" value="Unassembled WGS sequence"/>
</dbReference>
<evidence type="ECO:0000256" key="5">
    <source>
        <dbReference type="ARBA" id="ARBA00022801"/>
    </source>
</evidence>
<comment type="similarity">
    <text evidence="1">Belongs to the peptidase M43B family.</text>
</comment>
<protein>
    <submittedName>
        <fullName evidence="10">BQ2448_7896 protein</fullName>
    </submittedName>
</protein>
<dbReference type="GO" id="GO:0008237">
    <property type="term" value="F:metallopeptidase activity"/>
    <property type="evidence" value="ECO:0007669"/>
    <property type="project" value="UniProtKB-KW"/>
</dbReference>
<dbReference type="GO" id="GO:0046872">
    <property type="term" value="F:metal ion binding"/>
    <property type="evidence" value="ECO:0007669"/>
    <property type="project" value="UniProtKB-KW"/>
</dbReference>
<evidence type="ECO:0000313" key="11">
    <source>
        <dbReference type="Proteomes" id="UP000198372"/>
    </source>
</evidence>
<keyword evidence="11" id="KW-1185">Reference proteome</keyword>
<evidence type="ECO:0000256" key="1">
    <source>
        <dbReference type="ARBA" id="ARBA00008721"/>
    </source>
</evidence>
<evidence type="ECO:0000256" key="6">
    <source>
        <dbReference type="ARBA" id="ARBA00022833"/>
    </source>
</evidence>
<reference evidence="11" key="1">
    <citation type="submission" date="2016-09" db="EMBL/GenBank/DDBJ databases">
        <authorList>
            <person name="Jeantristanb JTB J.-T."/>
            <person name="Ricardo R."/>
        </authorList>
    </citation>
    <scope>NUCLEOTIDE SEQUENCE [LARGE SCALE GENOMIC DNA]</scope>
</reference>
<keyword evidence="8" id="KW-1015">Disulfide bond</keyword>
<evidence type="ECO:0000313" key="10">
    <source>
        <dbReference type="EMBL" id="SCV74867.1"/>
    </source>
</evidence>